<evidence type="ECO:0000256" key="1">
    <source>
        <dbReference type="SAM" id="MobiDB-lite"/>
    </source>
</evidence>
<proteinExistence type="predicted"/>
<dbReference type="Proteomes" id="UP000318017">
    <property type="component" value="Chromosome"/>
</dbReference>
<feature type="domain" description="Pyrrolo-quinoline quinone repeat" evidence="3">
    <location>
        <begin position="263"/>
        <end position="445"/>
    </location>
</feature>
<feature type="region of interest" description="Disordered" evidence="1">
    <location>
        <begin position="109"/>
        <end position="128"/>
    </location>
</feature>
<protein>
    <submittedName>
        <fullName evidence="4">Outer membrane biogenesis protein BamB</fullName>
    </submittedName>
</protein>
<dbReference type="EMBL" id="CP036298">
    <property type="protein sequence ID" value="QDV24564.1"/>
    <property type="molecule type" value="Genomic_DNA"/>
</dbReference>
<keyword evidence="2" id="KW-0732">Signal</keyword>
<feature type="chain" id="PRO_5022184107" evidence="2">
    <location>
        <begin position="29"/>
        <end position="448"/>
    </location>
</feature>
<organism evidence="4 5">
    <name type="scientific">Aureliella helgolandensis</name>
    <dbReference type="NCBI Taxonomy" id="2527968"/>
    <lineage>
        <taxon>Bacteria</taxon>
        <taxon>Pseudomonadati</taxon>
        <taxon>Planctomycetota</taxon>
        <taxon>Planctomycetia</taxon>
        <taxon>Pirellulales</taxon>
        <taxon>Pirellulaceae</taxon>
        <taxon>Aureliella</taxon>
    </lineage>
</organism>
<dbReference type="PANTHER" id="PTHR34512:SF30">
    <property type="entry name" value="OUTER MEMBRANE PROTEIN ASSEMBLY FACTOR BAMB"/>
    <property type="match status" value="1"/>
</dbReference>
<reference evidence="4 5" key="1">
    <citation type="submission" date="2019-02" db="EMBL/GenBank/DDBJ databases">
        <title>Deep-cultivation of Planctomycetes and their phenomic and genomic characterization uncovers novel biology.</title>
        <authorList>
            <person name="Wiegand S."/>
            <person name="Jogler M."/>
            <person name="Boedeker C."/>
            <person name="Pinto D."/>
            <person name="Vollmers J."/>
            <person name="Rivas-Marin E."/>
            <person name="Kohn T."/>
            <person name="Peeters S.H."/>
            <person name="Heuer A."/>
            <person name="Rast P."/>
            <person name="Oberbeckmann S."/>
            <person name="Bunk B."/>
            <person name="Jeske O."/>
            <person name="Meyerdierks A."/>
            <person name="Storesund J.E."/>
            <person name="Kallscheuer N."/>
            <person name="Luecker S."/>
            <person name="Lage O.M."/>
            <person name="Pohl T."/>
            <person name="Merkel B.J."/>
            <person name="Hornburger P."/>
            <person name="Mueller R.-W."/>
            <person name="Bruemmer F."/>
            <person name="Labrenz M."/>
            <person name="Spormann A.M."/>
            <person name="Op den Camp H."/>
            <person name="Overmann J."/>
            <person name="Amann R."/>
            <person name="Jetten M.S.M."/>
            <person name="Mascher T."/>
            <person name="Medema M.H."/>
            <person name="Devos D.P."/>
            <person name="Kaster A.-K."/>
            <person name="Ovreas L."/>
            <person name="Rohde M."/>
            <person name="Galperin M.Y."/>
            <person name="Jogler C."/>
        </authorList>
    </citation>
    <scope>NUCLEOTIDE SEQUENCE [LARGE SCALE GENOMIC DNA]</scope>
    <source>
        <strain evidence="4 5">Q31a</strain>
    </source>
</reference>
<evidence type="ECO:0000259" key="3">
    <source>
        <dbReference type="Pfam" id="PF13360"/>
    </source>
</evidence>
<feature type="domain" description="Pyrrolo-quinoline quinone repeat" evidence="3">
    <location>
        <begin position="55"/>
        <end position="185"/>
    </location>
</feature>
<keyword evidence="5" id="KW-1185">Reference proteome</keyword>
<dbReference type="Pfam" id="PF13360">
    <property type="entry name" value="PQQ_2"/>
    <property type="match status" value="2"/>
</dbReference>
<dbReference type="Gene3D" id="2.130.10.10">
    <property type="entry name" value="YVTN repeat-like/Quinoprotein amine dehydrogenase"/>
    <property type="match status" value="2"/>
</dbReference>
<dbReference type="AlphaFoldDB" id="A0A518G7K0"/>
<dbReference type="KEGG" id="ahel:Q31a_28840"/>
<feature type="signal peptide" evidence="2">
    <location>
        <begin position="1"/>
        <end position="28"/>
    </location>
</feature>
<dbReference type="PANTHER" id="PTHR34512">
    <property type="entry name" value="CELL SURFACE PROTEIN"/>
    <property type="match status" value="1"/>
</dbReference>
<accession>A0A518G7K0</accession>
<dbReference type="InterPro" id="IPR015943">
    <property type="entry name" value="WD40/YVTN_repeat-like_dom_sf"/>
</dbReference>
<evidence type="ECO:0000313" key="5">
    <source>
        <dbReference type="Proteomes" id="UP000318017"/>
    </source>
</evidence>
<gene>
    <name evidence="4" type="ORF">Q31a_28840</name>
</gene>
<evidence type="ECO:0000256" key="2">
    <source>
        <dbReference type="SAM" id="SignalP"/>
    </source>
</evidence>
<sequence length="448" mass="49371" precursor="true">MRLLQHHRIVNLLLLATISLRFSTVSLADNWPQWRGTGSNGISTAESIPTHWSTTENVAWRSPLPGQGGATPAVWGKYLFVTSADGDDLVLIAIDTDSGKHLWQRKVTDGNQNARAGEGNSASASPSTDGEHVWVFFSRGDNFTSAILACYDYSGNEVWKFDVADRFGKIDIQFGMTSTPVLHEEALYLQLLHGAMKRGDDTRTGKVVKLNKLTGETIWEVDRETIAVFECKHSYASPFLYSDGNQQFLIVHGADCTTGHALDDGRELWRLGGLNADNDPENKAYDLYFRFVSSPAFGQGKIVVPTCKNGPTFAINVNSELKGEVTGKESVVAWSIQETPDVSIPLIVDDLVYLLHKDGKMQCIELETGSEVYHQRTHTVQHRSSPLYADGHIYFCGKDGVCTVLKAGRDFEIVAENDMAGETITASPIVANGTLYLRTYAGLYAIRK</sequence>
<dbReference type="InterPro" id="IPR011047">
    <property type="entry name" value="Quinoprotein_ADH-like_sf"/>
</dbReference>
<dbReference type="OrthoDB" id="244732at2"/>
<dbReference type="RefSeq" id="WP_145078334.1">
    <property type="nucleotide sequence ID" value="NZ_CP036298.1"/>
</dbReference>
<name>A0A518G7K0_9BACT</name>
<dbReference type="InterPro" id="IPR002372">
    <property type="entry name" value="PQQ_rpt_dom"/>
</dbReference>
<dbReference type="SUPFAM" id="SSF50998">
    <property type="entry name" value="Quinoprotein alcohol dehydrogenase-like"/>
    <property type="match status" value="1"/>
</dbReference>
<evidence type="ECO:0000313" key="4">
    <source>
        <dbReference type="EMBL" id="QDV24564.1"/>
    </source>
</evidence>